<protein>
    <recommendedName>
        <fullName evidence="1">Schlafen group 3-like DNA/RNA helicase domain-containing protein</fullName>
    </recommendedName>
</protein>
<organism evidence="2 3">
    <name type="scientific">Enterococcus saigonensis</name>
    <dbReference type="NCBI Taxonomy" id="1805431"/>
    <lineage>
        <taxon>Bacteria</taxon>
        <taxon>Bacillati</taxon>
        <taxon>Bacillota</taxon>
        <taxon>Bacilli</taxon>
        <taxon>Lactobacillales</taxon>
        <taxon>Enterococcaceae</taxon>
        <taxon>Enterococcus</taxon>
    </lineage>
</organism>
<evidence type="ECO:0000313" key="3">
    <source>
        <dbReference type="Proteomes" id="UP000502998"/>
    </source>
</evidence>
<accession>A0A679IE32</accession>
<dbReference type="EMBL" id="AP022822">
    <property type="protein sequence ID" value="BCA86433.1"/>
    <property type="molecule type" value="Genomic_DNA"/>
</dbReference>
<evidence type="ECO:0000259" key="1">
    <source>
        <dbReference type="Pfam" id="PF09848"/>
    </source>
</evidence>
<sequence>METFTSSFLLPSYAQLDQNQQKIITKIVDFSIKNSRQSQTTVFVLSGEAGVGKSIVLASAFEKIQKLSRQDGTAFSTFDNKLLVNHNEMLKIYQEFATKSRYLYKKDFTKPTPFINLYQKKNKKADIVMIDEAHLLLTKSDPFNKFQQQNQLIEILKLARVVILVFDFAQIIKLKSYWQQDWLKTLLQDYPTQYCHLNQQYRLQNPQINTWINAFLQGQLKPKPATKNFELEFFADGIPLYEKIKAKNQEFGLSRLLATTDFPFTVFDDKMWFVSAGKLKLPWDKINFTDRPWAERPETINEVGSIYTIQGFDLNYAGVILGPSVKYNEEKQEVYIDSSLYEDHEAFKKRNDLPPSSLAKAKNEIVMNSINILLKRGKYGLYIYATDPVLRQHLLALN</sequence>
<dbReference type="Proteomes" id="UP000502998">
    <property type="component" value="Chromosome"/>
</dbReference>
<name>A0A679IE32_9ENTE</name>
<feature type="domain" description="Schlafen group 3-like DNA/RNA helicase" evidence="1">
    <location>
        <begin position="41"/>
        <end position="387"/>
    </location>
</feature>
<keyword evidence="3" id="KW-1185">Reference proteome</keyword>
<dbReference type="InterPro" id="IPR027417">
    <property type="entry name" value="P-loop_NTPase"/>
</dbReference>
<dbReference type="KEGG" id="esg:EsVE80_19560"/>
<reference evidence="2 3" key="1">
    <citation type="submission" date="2020-02" db="EMBL/GenBank/DDBJ databases">
        <title>Characterization of vanA genotype vancomycin-resistant Enterococcus saigonensis VE80.</title>
        <authorList>
            <person name="Harada T."/>
            <person name="Motooka D."/>
            <person name="Nakamura S."/>
            <person name="Yamamoto Y."/>
            <person name="Kawahara R."/>
            <person name="Kawatsu K."/>
        </authorList>
    </citation>
    <scope>NUCLEOTIDE SEQUENCE [LARGE SCALE GENOMIC DNA]</scope>
    <source>
        <strain evidence="2 3">VE80</strain>
    </source>
</reference>
<dbReference type="Pfam" id="PF09848">
    <property type="entry name" value="SLFN-g3_helicase"/>
    <property type="match status" value="1"/>
</dbReference>
<evidence type="ECO:0000313" key="2">
    <source>
        <dbReference type="EMBL" id="BCA86433.1"/>
    </source>
</evidence>
<dbReference type="Gene3D" id="3.40.50.300">
    <property type="entry name" value="P-loop containing nucleotide triphosphate hydrolases"/>
    <property type="match status" value="1"/>
</dbReference>
<dbReference type="AlphaFoldDB" id="A0A679IE32"/>
<proteinExistence type="predicted"/>
<dbReference type="SUPFAM" id="SSF52540">
    <property type="entry name" value="P-loop containing nucleoside triphosphate hydrolases"/>
    <property type="match status" value="1"/>
</dbReference>
<gene>
    <name evidence="2" type="ORF">EsVE80_19560</name>
</gene>
<dbReference type="InterPro" id="IPR018647">
    <property type="entry name" value="SLFN_3-like_DNA/RNA_helicase"/>
</dbReference>